<name>A0ABP5AI10_9ACTN</name>
<dbReference type="RefSeq" id="WP_344005632.1">
    <property type="nucleotide sequence ID" value="NZ_BAAAMY010000004.1"/>
</dbReference>
<gene>
    <name evidence="1" type="ORF">GCM10009737_14450</name>
</gene>
<dbReference type="Proteomes" id="UP001501612">
    <property type="component" value="Unassembled WGS sequence"/>
</dbReference>
<sequence>MFTHHCSACSRRQLMFFSQVARSTEVADGIEVSFTCWCGEDQTALLADVTATRTTADIAAGDRGLVAA</sequence>
<evidence type="ECO:0000313" key="1">
    <source>
        <dbReference type="EMBL" id="GAA1914239.1"/>
    </source>
</evidence>
<dbReference type="EMBL" id="BAAAMY010000004">
    <property type="protein sequence ID" value="GAA1914239.1"/>
    <property type="molecule type" value="Genomic_DNA"/>
</dbReference>
<accession>A0ABP5AI10</accession>
<organism evidence="1 2">
    <name type="scientific">Nocardioides lentus</name>
    <dbReference type="NCBI Taxonomy" id="338077"/>
    <lineage>
        <taxon>Bacteria</taxon>
        <taxon>Bacillati</taxon>
        <taxon>Actinomycetota</taxon>
        <taxon>Actinomycetes</taxon>
        <taxon>Propionibacteriales</taxon>
        <taxon>Nocardioidaceae</taxon>
        <taxon>Nocardioides</taxon>
    </lineage>
</organism>
<keyword evidence="2" id="KW-1185">Reference proteome</keyword>
<reference evidence="2" key="1">
    <citation type="journal article" date="2019" name="Int. J. Syst. Evol. Microbiol.">
        <title>The Global Catalogue of Microorganisms (GCM) 10K type strain sequencing project: providing services to taxonomists for standard genome sequencing and annotation.</title>
        <authorList>
            <consortium name="The Broad Institute Genomics Platform"/>
            <consortium name="The Broad Institute Genome Sequencing Center for Infectious Disease"/>
            <person name="Wu L."/>
            <person name="Ma J."/>
        </authorList>
    </citation>
    <scope>NUCLEOTIDE SEQUENCE [LARGE SCALE GENOMIC DNA]</scope>
    <source>
        <strain evidence="2">JCM 14046</strain>
    </source>
</reference>
<comment type="caution">
    <text evidence="1">The sequence shown here is derived from an EMBL/GenBank/DDBJ whole genome shotgun (WGS) entry which is preliminary data.</text>
</comment>
<protein>
    <submittedName>
        <fullName evidence="1">Uncharacterized protein</fullName>
    </submittedName>
</protein>
<evidence type="ECO:0000313" key="2">
    <source>
        <dbReference type="Proteomes" id="UP001501612"/>
    </source>
</evidence>
<proteinExistence type="predicted"/>